<evidence type="ECO:0000313" key="5">
    <source>
        <dbReference type="EMBL" id="MCS4555965.1"/>
    </source>
</evidence>
<dbReference type="SUPFAM" id="SSF109604">
    <property type="entry name" value="HD-domain/PDEase-like"/>
    <property type="match status" value="1"/>
</dbReference>
<dbReference type="InterPro" id="IPR037522">
    <property type="entry name" value="HD_GYP_dom"/>
</dbReference>
<protein>
    <submittedName>
        <fullName evidence="5">Response regulator</fullName>
    </submittedName>
</protein>
<dbReference type="PROSITE" id="PS50110">
    <property type="entry name" value="RESPONSE_REGULATORY"/>
    <property type="match status" value="1"/>
</dbReference>
<comment type="caution">
    <text evidence="5">The sequence shown here is derived from an EMBL/GenBank/DDBJ whole genome shotgun (WGS) entry which is preliminary data.</text>
</comment>
<organism evidence="5 6">
    <name type="scientific">Shewanella electrica</name>
    <dbReference type="NCBI Taxonomy" id="515560"/>
    <lineage>
        <taxon>Bacteria</taxon>
        <taxon>Pseudomonadati</taxon>
        <taxon>Pseudomonadota</taxon>
        <taxon>Gammaproteobacteria</taxon>
        <taxon>Alteromonadales</taxon>
        <taxon>Shewanellaceae</taxon>
        <taxon>Shewanella</taxon>
    </lineage>
</organism>
<keyword evidence="1" id="KW-0597">Phosphoprotein</keyword>
<proteinExistence type="predicted"/>
<evidence type="ECO:0000256" key="2">
    <source>
        <dbReference type="SAM" id="Coils"/>
    </source>
</evidence>
<reference evidence="5 6" key="1">
    <citation type="submission" date="2022-02" db="EMBL/GenBank/DDBJ databases">
        <authorList>
            <person name="Zhuang L."/>
        </authorList>
    </citation>
    <scope>NUCLEOTIDE SEQUENCE [LARGE SCALE GENOMIC DNA]</scope>
    <source>
        <strain evidence="5 6">C32</strain>
    </source>
</reference>
<gene>
    <name evidence="5" type="ORF">L9G74_05890</name>
</gene>
<evidence type="ECO:0000259" key="4">
    <source>
        <dbReference type="PROSITE" id="PS51832"/>
    </source>
</evidence>
<dbReference type="InterPro" id="IPR001789">
    <property type="entry name" value="Sig_transdc_resp-reg_receiver"/>
</dbReference>
<dbReference type="CDD" id="cd17569">
    <property type="entry name" value="REC_HupR-like"/>
    <property type="match status" value="1"/>
</dbReference>
<dbReference type="PANTHER" id="PTHR45228">
    <property type="entry name" value="CYCLIC DI-GMP PHOSPHODIESTERASE TM_0186-RELATED"/>
    <property type="match status" value="1"/>
</dbReference>
<evidence type="ECO:0000256" key="1">
    <source>
        <dbReference type="PROSITE-ProRule" id="PRU00169"/>
    </source>
</evidence>
<dbReference type="Pfam" id="PF00072">
    <property type="entry name" value="Response_reg"/>
    <property type="match status" value="1"/>
</dbReference>
<reference evidence="6" key="2">
    <citation type="submission" date="2023-07" db="EMBL/GenBank/DDBJ databases">
        <title>Shewanella mangrovi sp. nov., an acetaldehyde- degrading bacterium isolated from mangrove sediment.</title>
        <authorList>
            <person name="Liu Y."/>
        </authorList>
    </citation>
    <scope>NUCLEOTIDE SEQUENCE [LARGE SCALE GENOMIC DNA]</scope>
    <source>
        <strain evidence="6">C32</strain>
    </source>
</reference>
<feature type="domain" description="Response regulatory" evidence="3">
    <location>
        <begin position="11"/>
        <end position="126"/>
    </location>
</feature>
<accession>A0ABT2FI05</accession>
<name>A0ABT2FI05_9GAMM</name>
<feature type="coiled-coil region" evidence="2">
    <location>
        <begin position="135"/>
        <end position="169"/>
    </location>
</feature>
<dbReference type="Gene3D" id="3.40.50.2300">
    <property type="match status" value="1"/>
</dbReference>
<dbReference type="InterPro" id="IPR011006">
    <property type="entry name" value="CheY-like_superfamily"/>
</dbReference>
<feature type="domain" description="HD-GYP" evidence="4">
    <location>
        <begin position="181"/>
        <end position="377"/>
    </location>
</feature>
<keyword evidence="6" id="KW-1185">Reference proteome</keyword>
<dbReference type="InterPro" id="IPR003607">
    <property type="entry name" value="HD/PDEase_dom"/>
</dbReference>
<evidence type="ECO:0000313" key="6">
    <source>
        <dbReference type="Proteomes" id="UP001201549"/>
    </source>
</evidence>
<keyword evidence="2" id="KW-0175">Coiled coil</keyword>
<dbReference type="PANTHER" id="PTHR45228:SF8">
    <property type="entry name" value="TWO-COMPONENT RESPONSE REGULATOR-RELATED"/>
    <property type="match status" value="1"/>
</dbReference>
<dbReference type="PROSITE" id="PS51832">
    <property type="entry name" value="HD_GYP"/>
    <property type="match status" value="1"/>
</dbReference>
<dbReference type="CDD" id="cd00077">
    <property type="entry name" value="HDc"/>
    <property type="match status" value="1"/>
</dbReference>
<dbReference type="Gene3D" id="1.10.3210.10">
    <property type="entry name" value="Hypothetical protein af1432"/>
    <property type="match status" value="1"/>
</dbReference>
<dbReference type="SMART" id="SM00448">
    <property type="entry name" value="REC"/>
    <property type="match status" value="1"/>
</dbReference>
<dbReference type="SUPFAM" id="SSF52172">
    <property type="entry name" value="CheY-like"/>
    <property type="match status" value="1"/>
</dbReference>
<feature type="modified residue" description="4-aspartylphosphate" evidence="1">
    <location>
        <position position="60"/>
    </location>
</feature>
<dbReference type="Pfam" id="PF13487">
    <property type="entry name" value="HD_5"/>
    <property type="match status" value="1"/>
</dbReference>
<dbReference type="EMBL" id="JAKOGG010000003">
    <property type="protein sequence ID" value="MCS4555965.1"/>
    <property type="molecule type" value="Genomic_DNA"/>
</dbReference>
<dbReference type="Proteomes" id="UP001201549">
    <property type="component" value="Unassembled WGS sequence"/>
</dbReference>
<sequence>MTQVENEPQATVLCVDDEPSILKSLQRLFIGKPVNLQLATSGAEALEIMAKMPIHVIISDMRMPQMNGAQFLSEAAKLQPNSYRILMTGYADLASTVAAINIGKIHRYVQKPWDNAELVALVDEGLQYFRLIIANKQLTAKVAKQNKQLKELNHNLENLVEQRTNQLVRTINQVKSLLAERETENSAILEVLYNIISINPQLSGDYARCVAKTSLQLAQMAKLDDGLCHTIEQAGLYCELGKLSFSTTLLEKPMHKIVGAELNSYLKHPQLAEDILRPAVHLQPMIEVILHQYEKFNGSGEPTQLAGRTIPVGSRILAVARDFWGLLFKQLNPRDMSHDEAYEFLKRQQGNTYDPDVITLLGELIKRNKKVAEAEPSNEGLTVDQVHVGMKLKRNLYNSRQMLMLPKGHVITQDSIDKLRQYLLSHREVLRLVVE</sequence>
<dbReference type="InterPro" id="IPR052020">
    <property type="entry name" value="Cyclic_di-GMP/3'3'-cGAMP_PDE"/>
</dbReference>
<evidence type="ECO:0000259" key="3">
    <source>
        <dbReference type="PROSITE" id="PS50110"/>
    </source>
</evidence>
<dbReference type="RefSeq" id="WP_238895375.1">
    <property type="nucleotide sequence ID" value="NZ_JAKOGG010000003.1"/>
</dbReference>